<reference evidence="1 2" key="1">
    <citation type="submission" date="2019-08" db="EMBL/GenBank/DDBJ databases">
        <title>Deep-cultivation of Planctomycetes and their phenomic and genomic characterization uncovers novel biology.</title>
        <authorList>
            <person name="Wiegand S."/>
            <person name="Jogler M."/>
            <person name="Boedeker C."/>
            <person name="Pinto D."/>
            <person name="Vollmers J."/>
            <person name="Rivas-Marin E."/>
            <person name="Kohn T."/>
            <person name="Peeters S.H."/>
            <person name="Heuer A."/>
            <person name="Rast P."/>
            <person name="Oberbeckmann S."/>
            <person name="Bunk B."/>
            <person name="Jeske O."/>
            <person name="Meyerdierks A."/>
            <person name="Storesund J.E."/>
            <person name="Kallscheuer N."/>
            <person name="Luecker S."/>
            <person name="Lage O.M."/>
            <person name="Pohl T."/>
            <person name="Merkel B.J."/>
            <person name="Hornburger P."/>
            <person name="Mueller R.-W."/>
            <person name="Bruemmer F."/>
            <person name="Labrenz M."/>
            <person name="Spormann A.M."/>
            <person name="Op den Camp H."/>
            <person name="Overmann J."/>
            <person name="Amann R."/>
            <person name="Jetten M.S.M."/>
            <person name="Mascher T."/>
            <person name="Medema M.H."/>
            <person name="Devos D.P."/>
            <person name="Kaster A.-K."/>
            <person name="Ovreas L."/>
            <person name="Rohde M."/>
            <person name="Galperin M.Y."/>
            <person name="Jogler C."/>
        </authorList>
    </citation>
    <scope>NUCLEOTIDE SEQUENCE [LARGE SCALE GENOMIC DNA]</scope>
    <source>
        <strain evidence="1 2">Pr1d</strain>
    </source>
</reference>
<gene>
    <name evidence="1" type="ORF">Pr1d_51700</name>
</gene>
<dbReference type="PANTHER" id="PTHR38471">
    <property type="entry name" value="FOUR HELIX BUNDLE PROTEIN"/>
    <property type="match status" value="1"/>
</dbReference>
<dbReference type="InterPro" id="IPR012657">
    <property type="entry name" value="23S_rRNA-intervening_sequence"/>
</dbReference>
<evidence type="ECO:0000313" key="2">
    <source>
        <dbReference type="Proteomes" id="UP000323917"/>
    </source>
</evidence>
<evidence type="ECO:0008006" key="3">
    <source>
        <dbReference type="Google" id="ProtNLM"/>
    </source>
</evidence>
<name>A0A5B9QJC9_9BACT</name>
<accession>A0A5B9QJC9</accession>
<protein>
    <recommendedName>
        <fullName evidence="3">Four helix bundle protein</fullName>
    </recommendedName>
</protein>
<dbReference type="PANTHER" id="PTHR38471:SF2">
    <property type="entry name" value="FOUR HELIX BUNDLE PROTEIN"/>
    <property type="match status" value="1"/>
</dbReference>
<keyword evidence="2" id="KW-1185">Reference proteome</keyword>
<dbReference type="KEGG" id="bgok:Pr1d_51700"/>
<dbReference type="Gene3D" id="1.20.1440.60">
    <property type="entry name" value="23S rRNA-intervening sequence"/>
    <property type="match status" value="1"/>
</dbReference>
<dbReference type="RefSeq" id="WP_168205472.1">
    <property type="nucleotide sequence ID" value="NZ_CP042913.1"/>
</dbReference>
<dbReference type="EMBL" id="CP042913">
    <property type="protein sequence ID" value="QEG37822.1"/>
    <property type="molecule type" value="Genomic_DNA"/>
</dbReference>
<sequence>MSDFKQLEAWKQSMQLVDQVYDLCKLLPTDERYGIISQMQRCSISIPANLAEGCGRDSTKDFLRHVAISRGSLAELSTFLTFVQRRRFVTPESVTTIEEQLETCAKLLGGLRRSLRRKLNL</sequence>
<dbReference type="NCBIfam" id="TIGR02436">
    <property type="entry name" value="four helix bundle protein"/>
    <property type="match status" value="1"/>
</dbReference>
<dbReference type="AlphaFoldDB" id="A0A5B9QJC9"/>
<dbReference type="CDD" id="cd16377">
    <property type="entry name" value="23S_rRNA_IVP_like"/>
    <property type="match status" value="1"/>
</dbReference>
<proteinExistence type="predicted"/>
<dbReference type="Pfam" id="PF05635">
    <property type="entry name" value="23S_rRNA_IVP"/>
    <property type="match status" value="1"/>
</dbReference>
<organism evidence="1 2">
    <name type="scientific">Bythopirellula goksoeyrii</name>
    <dbReference type="NCBI Taxonomy" id="1400387"/>
    <lineage>
        <taxon>Bacteria</taxon>
        <taxon>Pseudomonadati</taxon>
        <taxon>Planctomycetota</taxon>
        <taxon>Planctomycetia</taxon>
        <taxon>Pirellulales</taxon>
        <taxon>Lacipirellulaceae</taxon>
        <taxon>Bythopirellula</taxon>
    </lineage>
</organism>
<evidence type="ECO:0000313" key="1">
    <source>
        <dbReference type="EMBL" id="QEG37822.1"/>
    </source>
</evidence>
<dbReference type="InterPro" id="IPR036583">
    <property type="entry name" value="23S_rRNA_IVS_sf"/>
</dbReference>
<dbReference type="SUPFAM" id="SSF158446">
    <property type="entry name" value="IVS-encoded protein-like"/>
    <property type="match status" value="1"/>
</dbReference>
<dbReference type="Proteomes" id="UP000323917">
    <property type="component" value="Chromosome"/>
</dbReference>